<accession>A0A8K0US53</accession>
<keyword evidence="4" id="KW-1185">Reference proteome</keyword>
<dbReference type="EMBL" id="JAEVFJ010000010">
    <property type="protein sequence ID" value="KAH8102197.1"/>
    <property type="molecule type" value="Genomic_DNA"/>
</dbReference>
<sequence length="201" mass="22261">MRGCSDGNIKGVCISTTATSAFPSSFMNTHIFATSSIVAELFESRIRTYLRFASSAVFIYDYLLTLGREIRYIWPAEWSIVKVLYILTRYLAFADVALALYYHLKPRLSVTDCKRLTMSSSWLLVLGIAVAEVILILRTWAVWNRGRFIGTFLIGFFVLSLIAACVLEGLFLGSLTFAPSPSDVVPGCILTGGNSARYSPV</sequence>
<feature type="transmembrane region" description="Helical" evidence="1">
    <location>
        <begin position="122"/>
        <end position="141"/>
    </location>
</feature>
<gene>
    <name evidence="3" type="ORF">BXZ70DRAFT_59617</name>
</gene>
<feature type="transmembrane region" description="Helical" evidence="1">
    <location>
        <begin position="79"/>
        <end position="102"/>
    </location>
</feature>
<dbReference type="InterPro" id="IPR045340">
    <property type="entry name" value="DUF6533"/>
</dbReference>
<dbReference type="AlphaFoldDB" id="A0A8K0US53"/>
<evidence type="ECO:0000313" key="4">
    <source>
        <dbReference type="Proteomes" id="UP000813824"/>
    </source>
</evidence>
<feature type="domain" description="DUF6533" evidence="2">
    <location>
        <begin position="49"/>
        <end position="93"/>
    </location>
</feature>
<dbReference type="Pfam" id="PF20151">
    <property type="entry name" value="DUF6533"/>
    <property type="match status" value="1"/>
</dbReference>
<evidence type="ECO:0000256" key="1">
    <source>
        <dbReference type="SAM" id="Phobius"/>
    </source>
</evidence>
<dbReference type="OrthoDB" id="3350812at2759"/>
<reference evidence="3" key="1">
    <citation type="journal article" date="2021" name="New Phytol.">
        <title>Evolutionary innovations through gain and loss of genes in the ectomycorrhizal Boletales.</title>
        <authorList>
            <person name="Wu G."/>
            <person name="Miyauchi S."/>
            <person name="Morin E."/>
            <person name="Kuo A."/>
            <person name="Drula E."/>
            <person name="Varga T."/>
            <person name="Kohler A."/>
            <person name="Feng B."/>
            <person name="Cao Y."/>
            <person name="Lipzen A."/>
            <person name="Daum C."/>
            <person name="Hundley H."/>
            <person name="Pangilinan J."/>
            <person name="Johnson J."/>
            <person name="Barry K."/>
            <person name="LaButti K."/>
            <person name="Ng V."/>
            <person name="Ahrendt S."/>
            <person name="Min B."/>
            <person name="Choi I.G."/>
            <person name="Park H."/>
            <person name="Plett J.M."/>
            <person name="Magnuson J."/>
            <person name="Spatafora J.W."/>
            <person name="Nagy L.G."/>
            <person name="Henrissat B."/>
            <person name="Grigoriev I.V."/>
            <person name="Yang Z.L."/>
            <person name="Xu J."/>
            <person name="Martin F.M."/>
        </authorList>
    </citation>
    <scope>NUCLEOTIDE SEQUENCE</scope>
    <source>
        <strain evidence="3">KKN 215</strain>
    </source>
</reference>
<proteinExistence type="predicted"/>
<evidence type="ECO:0000259" key="2">
    <source>
        <dbReference type="Pfam" id="PF20151"/>
    </source>
</evidence>
<evidence type="ECO:0000313" key="3">
    <source>
        <dbReference type="EMBL" id="KAH8102197.1"/>
    </source>
</evidence>
<keyword evidence="1" id="KW-0812">Transmembrane</keyword>
<keyword evidence="1" id="KW-1133">Transmembrane helix</keyword>
<protein>
    <recommendedName>
        <fullName evidence="2">DUF6533 domain-containing protein</fullName>
    </recommendedName>
</protein>
<name>A0A8K0US53_9AGAR</name>
<keyword evidence="1" id="KW-0472">Membrane</keyword>
<comment type="caution">
    <text evidence="3">The sequence shown here is derived from an EMBL/GenBank/DDBJ whole genome shotgun (WGS) entry which is preliminary data.</text>
</comment>
<feature type="transmembrane region" description="Helical" evidence="1">
    <location>
        <begin position="148"/>
        <end position="172"/>
    </location>
</feature>
<organism evidence="3 4">
    <name type="scientific">Cristinia sonorae</name>
    <dbReference type="NCBI Taxonomy" id="1940300"/>
    <lineage>
        <taxon>Eukaryota</taxon>
        <taxon>Fungi</taxon>
        <taxon>Dikarya</taxon>
        <taxon>Basidiomycota</taxon>
        <taxon>Agaricomycotina</taxon>
        <taxon>Agaricomycetes</taxon>
        <taxon>Agaricomycetidae</taxon>
        <taxon>Agaricales</taxon>
        <taxon>Pleurotineae</taxon>
        <taxon>Stephanosporaceae</taxon>
        <taxon>Cristinia</taxon>
    </lineage>
</organism>
<dbReference type="Proteomes" id="UP000813824">
    <property type="component" value="Unassembled WGS sequence"/>
</dbReference>